<dbReference type="InterPro" id="IPR032726">
    <property type="entry name" value="ThiS-like_dom"/>
</dbReference>
<gene>
    <name evidence="3" type="primary">thiF</name>
    <name evidence="3" type="ORF">OXH55_10570</name>
</gene>
<keyword evidence="3" id="KW-0548">Nucleotidyltransferase</keyword>
<dbReference type="Pfam" id="PF14453">
    <property type="entry name" value="ThiS-like"/>
    <property type="match status" value="1"/>
</dbReference>
<dbReference type="SUPFAM" id="SSF69572">
    <property type="entry name" value="Activating enzymes of the ubiquitin-like proteins"/>
    <property type="match status" value="1"/>
</dbReference>
<dbReference type="NCBIfam" id="NF006395">
    <property type="entry name" value="PRK08644.1"/>
    <property type="match status" value="1"/>
</dbReference>
<dbReference type="Pfam" id="PF00899">
    <property type="entry name" value="ThiF"/>
    <property type="match status" value="1"/>
</dbReference>
<evidence type="ECO:0000313" key="4">
    <source>
        <dbReference type="Proteomes" id="UP001079657"/>
    </source>
</evidence>
<dbReference type="Gene3D" id="3.40.50.720">
    <property type="entry name" value="NAD(P)-binding Rossmann-like Domain"/>
    <property type="match status" value="1"/>
</dbReference>
<evidence type="ECO:0000259" key="1">
    <source>
        <dbReference type="Pfam" id="PF00899"/>
    </source>
</evidence>
<dbReference type="InterPro" id="IPR012729">
    <property type="entry name" value="ThiF_fam2"/>
</dbReference>
<keyword evidence="3" id="KW-0808">Transferase</keyword>
<dbReference type="InterPro" id="IPR000594">
    <property type="entry name" value="ThiF_NAD_FAD-bd"/>
</dbReference>
<reference evidence="3" key="1">
    <citation type="submission" date="2022-12" db="EMBL/GenBank/DDBJ databases">
        <authorList>
            <person name="Wang J."/>
        </authorList>
    </citation>
    <scope>NUCLEOTIDE SEQUENCE</scope>
    <source>
        <strain evidence="3">HY-42-06</strain>
    </source>
</reference>
<dbReference type="NCBIfam" id="TIGR02354">
    <property type="entry name" value="thiF_fam2"/>
    <property type="match status" value="1"/>
</dbReference>
<dbReference type="Proteomes" id="UP001079657">
    <property type="component" value="Unassembled WGS sequence"/>
</dbReference>
<dbReference type="EMBL" id="JAPQES010000003">
    <property type="protein sequence ID" value="MCY6371076.1"/>
    <property type="molecule type" value="Genomic_DNA"/>
</dbReference>
<feature type="domain" description="ThiS-like ubiquitin" evidence="2">
    <location>
        <begin position="1"/>
        <end position="57"/>
    </location>
</feature>
<proteinExistence type="predicted"/>
<sequence length="268" mass="29818">MNIFVNEKHLTVEDNITAYEVRDIFKKDADVVILNGFIIKEDFILKEKDKIILIEKGKTPTKGELEHLLVSRHTPKVHEKVKKACVGIAGLGGLGSNAAVSLARLGIGKLVLVDFDIVEPSNLNRQQYLIKHLGMTKVEAMKELILEINPFVEVEIKNEYITEENALSVFKEVDIIVEAFDNPEAKAVLVNTIFSKKRNKIIVAASGMAGYFSNNTIKTKKINDNFYLIGDETYEAKPGCGLMAPRVAIAANHQANTVLRLIMGEKNI</sequence>
<feature type="domain" description="THIF-type NAD/FAD binding fold" evidence="1">
    <location>
        <begin position="73"/>
        <end position="266"/>
    </location>
</feature>
<dbReference type="RefSeq" id="WP_268049916.1">
    <property type="nucleotide sequence ID" value="NZ_JAPQES010000003.1"/>
</dbReference>
<dbReference type="InterPro" id="IPR035985">
    <property type="entry name" value="Ubiquitin-activating_enz"/>
</dbReference>
<dbReference type="GO" id="GO:0016779">
    <property type="term" value="F:nucleotidyltransferase activity"/>
    <property type="evidence" value="ECO:0007669"/>
    <property type="project" value="UniProtKB-KW"/>
</dbReference>
<evidence type="ECO:0000259" key="2">
    <source>
        <dbReference type="Pfam" id="PF14453"/>
    </source>
</evidence>
<dbReference type="InterPro" id="IPR045886">
    <property type="entry name" value="ThiF/MoeB/HesA"/>
</dbReference>
<accession>A0ABT4CPU3</accession>
<organism evidence="3 4">
    <name type="scientific">Clostridium ganghwense</name>
    <dbReference type="NCBI Taxonomy" id="312089"/>
    <lineage>
        <taxon>Bacteria</taxon>
        <taxon>Bacillati</taxon>
        <taxon>Bacillota</taxon>
        <taxon>Clostridia</taxon>
        <taxon>Eubacteriales</taxon>
        <taxon>Clostridiaceae</taxon>
        <taxon>Clostridium</taxon>
    </lineage>
</organism>
<dbReference type="PANTHER" id="PTHR43267">
    <property type="entry name" value="TRNA THREONYLCARBAMOYLADENOSINE DEHYDRATASE"/>
    <property type="match status" value="1"/>
</dbReference>
<dbReference type="PANTHER" id="PTHR43267:SF3">
    <property type="entry name" value="THIF PROTEIN"/>
    <property type="match status" value="1"/>
</dbReference>
<comment type="caution">
    <text evidence="3">The sequence shown here is derived from an EMBL/GenBank/DDBJ whole genome shotgun (WGS) entry which is preliminary data.</text>
</comment>
<dbReference type="CDD" id="cd01487">
    <property type="entry name" value="E1_ThiF_like"/>
    <property type="match status" value="1"/>
</dbReference>
<evidence type="ECO:0000313" key="3">
    <source>
        <dbReference type="EMBL" id="MCY6371076.1"/>
    </source>
</evidence>
<protein>
    <submittedName>
        <fullName evidence="3">Sulfur carrier protein ThiS adenylyltransferase ThiF</fullName>
    </submittedName>
</protein>
<name>A0ABT4CPU3_9CLOT</name>
<keyword evidence="4" id="KW-1185">Reference proteome</keyword>